<dbReference type="Pfam" id="PF13577">
    <property type="entry name" value="SnoaL_4"/>
    <property type="match status" value="1"/>
</dbReference>
<feature type="domain" description="SnoaL-like" evidence="1">
    <location>
        <begin position="7"/>
        <end position="127"/>
    </location>
</feature>
<dbReference type="InterPro" id="IPR037401">
    <property type="entry name" value="SnoaL-like"/>
</dbReference>
<reference evidence="2 3" key="1">
    <citation type="submission" date="2019-01" db="EMBL/GenBank/DDBJ databases">
        <title>Ktedonosporobacter rubrisoli SCAWS-G2.</title>
        <authorList>
            <person name="Huang Y."/>
            <person name="Yan B."/>
        </authorList>
    </citation>
    <scope>NUCLEOTIDE SEQUENCE [LARGE SCALE GENOMIC DNA]</scope>
    <source>
        <strain evidence="2 3">SCAWS-G2</strain>
    </source>
</reference>
<dbReference type="SUPFAM" id="SSF54427">
    <property type="entry name" value="NTF2-like"/>
    <property type="match status" value="1"/>
</dbReference>
<evidence type="ECO:0000313" key="2">
    <source>
        <dbReference type="EMBL" id="QBD75964.1"/>
    </source>
</evidence>
<organism evidence="2 3">
    <name type="scientific">Ktedonosporobacter rubrisoli</name>
    <dbReference type="NCBI Taxonomy" id="2509675"/>
    <lineage>
        <taxon>Bacteria</taxon>
        <taxon>Bacillati</taxon>
        <taxon>Chloroflexota</taxon>
        <taxon>Ktedonobacteria</taxon>
        <taxon>Ktedonobacterales</taxon>
        <taxon>Ktedonosporobacteraceae</taxon>
        <taxon>Ktedonosporobacter</taxon>
    </lineage>
</organism>
<proteinExistence type="predicted"/>
<accession>A0A4P6JLA6</accession>
<evidence type="ECO:0000313" key="3">
    <source>
        <dbReference type="Proteomes" id="UP000290365"/>
    </source>
</evidence>
<evidence type="ECO:0000259" key="1">
    <source>
        <dbReference type="Pfam" id="PF13577"/>
    </source>
</evidence>
<keyword evidence="3" id="KW-1185">Reference proteome</keyword>
<protein>
    <submittedName>
        <fullName evidence="2">Nuclear transport factor 2 family protein</fullName>
    </submittedName>
</protein>
<dbReference type="InterPro" id="IPR032710">
    <property type="entry name" value="NTF2-like_dom_sf"/>
</dbReference>
<sequence length="159" mass="18159">MSNLESIIDRIEIEALCGEFTDAAMMDDYERMAMLFTEDGVLRMPDANIVQVGREQIRAGSEQLQEQWEYFVQTTHPGMIQLDGDTAVGRAYISEIMRMRDGNSYVNYAIYHDRYQRTADGWKFAERSYEVRYLDTTSLAGFDPRAAKAPTADNSSKGK</sequence>
<dbReference type="EMBL" id="CP035758">
    <property type="protein sequence ID" value="QBD75964.1"/>
    <property type="molecule type" value="Genomic_DNA"/>
</dbReference>
<dbReference type="RefSeq" id="WP_129886560.1">
    <property type="nucleotide sequence ID" value="NZ_CP035758.1"/>
</dbReference>
<dbReference type="OrthoDB" id="2084678at2"/>
<dbReference type="AlphaFoldDB" id="A0A4P6JLA6"/>
<dbReference type="Proteomes" id="UP000290365">
    <property type="component" value="Chromosome"/>
</dbReference>
<name>A0A4P6JLA6_KTERU</name>
<dbReference type="Gene3D" id="3.10.450.50">
    <property type="match status" value="1"/>
</dbReference>
<dbReference type="KEGG" id="kbs:EPA93_08070"/>
<gene>
    <name evidence="2" type="ORF">EPA93_08070</name>
</gene>